<keyword evidence="3" id="KW-1185">Reference proteome</keyword>
<name>A0ABW1M9E4_9ACTN</name>
<accession>A0ABW1M9E4</accession>
<reference evidence="3" key="1">
    <citation type="journal article" date="2019" name="Int. J. Syst. Evol. Microbiol.">
        <title>The Global Catalogue of Microorganisms (GCM) 10K type strain sequencing project: providing services to taxonomists for standard genome sequencing and annotation.</title>
        <authorList>
            <consortium name="The Broad Institute Genomics Platform"/>
            <consortium name="The Broad Institute Genome Sequencing Center for Infectious Disease"/>
            <person name="Wu L."/>
            <person name="Ma J."/>
        </authorList>
    </citation>
    <scope>NUCLEOTIDE SEQUENCE [LARGE SCALE GENOMIC DNA]</scope>
    <source>
        <strain evidence="3">JCM 12763</strain>
    </source>
</reference>
<organism evidence="2 3">
    <name type="scientific">Streptomyces pratens</name>
    <dbReference type="NCBI Taxonomy" id="887456"/>
    <lineage>
        <taxon>Bacteria</taxon>
        <taxon>Bacillati</taxon>
        <taxon>Actinomycetota</taxon>
        <taxon>Actinomycetes</taxon>
        <taxon>Kitasatosporales</taxon>
        <taxon>Streptomycetaceae</taxon>
        <taxon>Streptomyces</taxon>
    </lineage>
</organism>
<feature type="compositionally biased region" description="Low complexity" evidence="1">
    <location>
        <begin position="104"/>
        <end position="118"/>
    </location>
</feature>
<evidence type="ECO:0000313" key="2">
    <source>
        <dbReference type="EMBL" id="MFC6060343.1"/>
    </source>
</evidence>
<feature type="region of interest" description="Disordered" evidence="1">
    <location>
        <begin position="57"/>
        <end position="139"/>
    </location>
</feature>
<evidence type="ECO:0000256" key="1">
    <source>
        <dbReference type="SAM" id="MobiDB-lite"/>
    </source>
</evidence>
<proteinExistence type="predicted"/>
<feature type="non-terminal residue" evidence="2">
    <location>
        <position position="1"/>
    </location>
</feature>
<sequence length="139" mass="12902">ATAVDGGKLNFGMAVTFFNPLPCTAGYDATRYRNGLDLGTTPALNTGAACTASAADGVNVRGSANAPKGGPVPEPAKPGTLPSGSGAGGSGSGSGGSGGGGARAAGTATLPGALALPGQDGEAPEGMTGLLTPATGSTR</sequence>
<gene>
    <name evidence="2" type="ORF">ACFP50_34580</name>
</gene>
<evidence type="ECO:0000313" key="3">
    <source>
        <dbReference type="Proteomes" id="UP001596242"/>
    </source>
</evidence>
<comment type="caution">
    <text evidence="2">The sequence shown here is derived from an EMBL/GenBank/DDBJ whole genome shotgun (WGS) entry which is preliminary data.</text>
</comment>
<feature type="compositionally biased region" description="Gly residues" evidence="1">
    <location>
        <begin position="85"/>
        <end position="103"/>
    </location>
</feature>
<dbReference type="EMBL" id="JBHSPT010000117">
    <property type="protein sequence ID" value="MFC6060343.1"/>
    <property type="molecule type" value="Genomic_DNA"/>
</dbReference>
<protein>
    <submittedName>
        <fullName evidence="2">ABC transporter substrate-binding protein</fullName>
    </submittedName>
</protein>
<dbReference type="Proteomes" id="UP001596242">
    <property type="component" value="Unassembled WGS sequence"/>
</dbReference>